<protein>
    <submittedName>
        <fullName evidence="1">Uncharacterized protein</fullName>
    </submittedName>
</protein>
<keyword evidence="2" id="KW-1185">Reference proteome</keyword>
<gene>
    <name evidence="1" type="ORF">Syun_011733</name>
</gene>
<name>A0AAP0JY37_9MAGN</name>
<dbReference type="Proteomes" id="UP001420932">
    <property type="component" value="Unassembled WGS sequence"/>
</dbReference>
<evidence type="ECO:0000313" key="1">
    <source>
        <dbReference type="EMBL" id="KAK9142333.1"/>
    </source>
</evidence>
<sequence length="50" mass="5576">MVFECLKNQVPGVSLKAPPNPLWPTDDFHGGSLDPAKFLRVQLQREKPSS</sequence>
<dbReference type="AlphaFoldDB" id="A0AAP0JY37"/>
<proteinExistence type="predicted"/>
<accession>A0AAP0JY37</accession>
<organism evidence="1 2">
    <name type="scientific">Stephania yunnanensis</name>
    <dbReference type="NCBI Taxonomy" id="152371"/>
    <lineage>
        <taxon>Eukaryota</taxon>
        <taxon>Viridiplantae</taxon>
        <taxon>Streptophyta</taxon>
        <taxon>Embryophyta</taxon>
        <taxon>Tracheophyta</taxon>
        <taxon>Spermatophyta</taxon>
        <taxon>Magnoliopsida</taxon>
        <taxon>Ranunculales</taxon>
        <taxon>Menispermaceae</taxon>
        <taxon>Menispermoideae</taxon>
        <taxon>Cissampelideae</taxon>
        <taxon>Stephania</taxon>
    </lineage>
</organism>
<comment type="caution">
    <text evidence="1">The sequence shown here is derived from an EMBL/GenBank/DDBJ whole genome shotgun (WGS) entry which is preliminary data.</text>
</comment>
<reference evidence="1 2" key="1">
    <citation type="submission" date="2024-01" db="EMBL/GenBank/DDBJ databases">
        <title>Genome assemblies of Stephania.</title>
        <authorList>
            <person name="Yang L."/>
        </authorList>
    </citation>
    <scope>NUCLEOTIDE SEQUENCE [LARGE SCALE GENOMIC DNA]</scope>
    <source>
        <strain evidence="1">YNDBR</strain>
        <tissue evidence="1">Leaf</tissue>
    </source>
</reference>
<dbReference type="EMBL" id="JBBNAF010000005">
    <property type="protein sequence ID" value="KAK9142333.1"/>
    <property type="molecule type" value="Genomic_DNA"/>
</dbReference>
<evidence type="ECO:0000313" key="2">
    <source>
        <dbReference type="Proteomes" id="UP001420932"/>
    </source>
</evidence>